<comment type="caution">
    <text evidence="3">The sequence shown here is derived from an EMBL/GenBank/DDBJ whole genome shotgun (WGS) entry which is preliminary data.</text>
</comment>
<evidence type="ECO:0000259" key="1">
    <source>
        <dbReference type="SMART" id="SM00778"/>
    </source>
</evidence>
<evidence type="ECO:0000313" key="2">
    <source>
        <dbReference type="EMBL" id="EBS3536356.1"/>
    </source>
</evidence>
<protein>
    <submittedName>
        <fullName evidence="3">DNA primase</fullName>
    </submittedName>
</protein>
<evidence type="ECO:0000313" key="3">
    <source>
        <dbReference type="EMBL" id="ECV5351464.1"/>
    </source>
</evidence>
<dbReference type="CDD" id="cd01029">
    <property type="entry name" value="TOPRIM_primases"/>
    <property type="match status" value="1"/>
</dbReference>
<gene>
    <name evidence="2" type="ORF">DS442_18835</name>
    <name evidence="3" type="ORF">F2J48_18055</name>
</gene>
<dbReference type="InterPro" id="IPR013237">
    <property type="entry name" value="Phage_T7_Gp4_N"/>
</dbReference>
<reference evidence="3" key="1">
    <citation type="submission" date="2019-09" db="EMBL/GenBank/DDBJ databases">
        <authorList>
            <person name="Ashton P.M."/>
            <person name="Dallman T."/>
            <person name="Nair S."/>
            <person name="De Pinna E."/>
            <person name="Peters T."/>
            <person name="Grant K."/>
        </authorList>
    </citation>
    <scope>NUCLEOTIDE SEQUENCE [LARGE SCALE GENOMIC DNA]</scope>
    <source>
        <strain evidence="2">506078</strain>
        <strain evidence="3">800692</strain>
    </source>
</reference>
<sequence>MSYYVSAVSDRARNNWPKIFEQLGIFIPPNHRHGPCPCCEGKDRFRMDDLEGRGTWFCNQCGAGDGLDLVSRFFGCALVAAAGMVQDMDPVPLVPPAREKSQALNMESRIKTLLRHCESGEAPYLTTRGWRRAQWLLTERSSRTICGVHFGAGTLVLPIRNTGTQLTGAQFIHPGGKKYLQPGSHLKDCFCPVHLASRNGRPEPWAPDSKPPEGIIITEGYATALAVSCLHHFPVVAALSAYNLKNVAIAFRAQWPECHLILAGDNDCSQEKNTGLLNAAAAAEVVKGCVVLPAVTALSDWDEFYRHYGESISRIVFNQQLPANLRS</sequence>
<dbReference type="Proteomes" id="UP000839888">
    <property type="component" value="Unassembled WGS sequence"/>
</dbReference>
<dbReference type="EMBL" id="AAKTLN010000020">
    <property type="protein sequence ID" value="ECV5351464.1"/>
    <property type="molecule type" value="Genomic_DNA"/>
</dbReference>
<organism evidence="3">
    <name type="scientific">Salmonella enterica subsp. enterica serovar Telelkebir</name>
    <dbReference type="NCBI Taxonomy" id="1967657"/>
    <lineage>
        <taxon>Bacteria</taxon>
        <taxon>Pseudomonadati</taxon>
        <taxon>Pseudomonadota</taxon>
        <taxon>Gammaproteobacteria</taxon>
        <taxon>Enterobacterales</taxon>
        <taxon>Enterobacteriaceae</taxon>
        <taxon>Salmonella</taxon>
    </lineage>
</organism>
<dbReference type="Pfam" id="PF08273">
    <property type="entry name" value="Zn_Ribbon_Prim"/>
    <property type="match status" value="1"/>
</dbReference>
<dbReference type="GO" id="GO:0004386">
    <property type="term" value="F:helicase activity"/>
    <property type="evidence" value="ECO:0007669"/>
    <property type="project" value="InterPro"/>
</dbReference>
<dbReference type="InterPro" id="IPR006171">
    <property type="entry name" value="TOPRIM_dom"/>
</dbReference>
<dbReference type="SUPFAM" id="SSF57783">
    <property type="entry name" value="Zinc beta-ribbon"/>
    <property type="match status" value="1"/>
</dbReference>
<dbReference type="InterPro" id="IPR034154">
    <property type="entry name" value="TOPRIM_DnaG/twinkle"/>
</dbReference>
<feature type="domain" description="DNA primase/helicase Gp4 N-terminal Bacteriophage T7-like" evidence="1">
    <location>
        <begin position="31"/>
        <end position="67"/>
    </location>
</feature>
<dbReference type="AlphaFoldDB" id="A0A5H5KAQ7"/>
<dbReference type="RefSeq" id="WP_061377475.1">
    <property type="nucleotide sequence ID" value="NZ_MZCU01000024.1"/>
</dbReference>
<name>A0A5H5KAQ7_SALET</name>
<proteinExistence type="predicted"/>
<dbReference type="SMART" id="SM00778">
    <property type="entry name" value="Prim_Zn_Ribbon"/>
    <property type="match status" value="1"/>
</dbReference>
<dbReference type="GO" id="GO:0008270">
    <property type="term" value="F:zinc ion binding"/>
    <property type="evidence" value="ECO:0007669"/>
    <property type="project" value="InterPro"/>
</dbReference>
<dbReference type="Pfam" id="PF13362">
    <property type="entry name" value="Toprim_3"/>
    <property type="match status" value="1"/>
</dbReference>
<dbReference type="EMBL" id="AAGVFN010000032">
    <property type="protein sequence ID" value="EBS3536356.1"/>
    <property type="molecule type" value="Genomic_DNA"/>
</dbReference>
<accession>A0A5H5KAQ7</accession>